<dbReference type="CDD" id="cd13220">
    <property type="entry name" value="PH-GRAM_GRAMDC"/>
    <property type="match status" value="1"/>
</dbReference>
<feature type="coiled-coil region" evidence="5">
    <location>
        <begin position="510"/>
        <end position="562"/>
    </location>
</feature>
<evidence type="ECO:0000256" key="2">
    <source>
        <dbReference type="ARBA" id="ARBA00022692"/>
    </source>
</evidence>
<protein>
    <submittedName>
        <fullName evidence="9">GRAM domain protein</fullName>
    </submittedName>
</protein>
<dbReference type="RefSeq" id="XP_001016434.2">
    <property type="nucleotide sequence ID" value="XM_001016434.2"/>
</dbReference>
<name>I7M7X5_TETTS</name>
<feature type="region of interest" description="Disordered" evidence="6">
    <location>
        <begin position="1"/>
        <end position="25"/>
    </location>
</feature>
<feature type="domain" description="VASt" evidence="8">
    <location>
        <begin position="1023"/>
        <end position="1243"/>
    </location>
</feature>
<dbReference type="GO" id="GO:0016020">
    <property type="term" value="C:membrane"/>
    <property type="evidence" value="ECO:0007669"/>
    <property type="project" value="UniProtKB-SubCell"/>
</dbReference>
<feature type="region of interest" description="Disordered" evidence="6">
    <location>
        <begin position="618"/>
        <end position="670"/>
    </location>
</feature>
<dbReference type="InterPro" id="IPR004182">
    <property type="entry name" value="GRAM"/>
</dbReference>
<accession>I7M7X5</accession>
<feature type="compositionally biased region" description="Polar residues" evidence="6">
    <location>
        <begin position="819"/>
        <end position="835"/>
    </location>
</feature>
<evidence type="ECO:0000256" key="6">
    <source>
        <dbReference type="SAM" id="MobiDB-lite"/>
    </source>
</evidence>
<evidence type="ECO:0000256" key="7">
    <source>
        <dbReference type="SAM" id="Phobius"/>
    </source>
</evidence>
<dbReference type="SMART" id="SM00568">
    <property type="entry name" value="GRAM"/>
    <property type="match status" value="1"/>
</dbReference>
<feature type="domain" description="VASt" evidence="8">
    <location>
        <begin position="1298"/>
        <end position="1504"/>
    </location>
</feature>
<feature type="region of interest" description="Disordered" evidence="6">
    <location>
        <begin position="805"/>
        <end position="835"/>
    </location>
</feature>
<dbReference type="Gene3D" id="2.30.29.30">
    <property type="entry name" value="Pleckstrin-homology domain (PH domain)/Phosphotyrosine-binding domain (PTB)"/>
    <property type="match status" value="1"/>
</dbReference>
<sequence length="1612" mass="186413">MSSQPQGQSSNLQNNDDDILTFSSGNNLNNMVSSNTLSQQISQQDSNQQQNEIKQKIKRIQQNWSDKCSSLEGLVELSRKASRNINNYLGSIENETEQFSKNLLKSSKSLVGGITWSQGKEFAKMTIQFGGAIQELATKSLEISQLNQLTLSKSLGEYTEQISQQKKQMQEKSQLIVKNISYMQEKYVKQYVKYVKCCKEVESAIQEQKNAQEDIRLYYNVAYTMKQDMKIKELAKEAEKEEQKVQQAIEEGNFQIENLPKLIQENYKQVKEIFKQTLHKIIDSVVAIHSQQNNLFQTFNQYIVDKKLNDDLIAIVDDDQKVIQERLFKKNPDTIPPGVNFMPIQSALARKEDVNENSIRAYPEAAFQYLEVFEVMMQERKDLMKQVKDFFGDMVDLYGNLYSQIENQSKEIKKVLTGSKGDSIIDLLYAILQDLIDQQQKNLDHIKTIFNLLKASNKTITSCISDQQSQSNGFFNMTKKLFNDFGKATNKKKWVVDTSSFLGISLDTLNQHEKKRIVLIKEQIQQLLKQIGSFLENSTKQSQEQQNELNQKKEHLDEEILQVFTSYSKIFENPVINQDGIVYEYQKQFKISSQLQKQLDEISNKQYIYNQIDQLTSSNVSSQDKETTQNGGDNSPKSSKGSSDSQNVTNSNTKEGKDDLTNSMNASVSGSSKKETKFTLLFGLTENEQPIDTFNCAFSHKILLQGKMYIFADRIGFHSYFNSQSFVGDTALSIPYIDIIRIDKRKNALIFDNSIAVITQRGELFFTSYVQRDNCYKLITYLMQAVKEGRTSMVLSAKRVLENSGASNEQIEENRKLSDVSSNGGQQTQSSPTQFTINKEVDEVQEIVLNSNQKVIEPTELSANAGTIEQSNLEENSVEDKNVAAVESKVTSQNVERKQSNTEKEISEVNKVASLVEQPRSGVDKIPPVIEKEISNNLNKSAASNSKAPSLNVSAANSPKSQKSVSNFSQQIDPLSSGVIRDFTSQQTLGLPIVQSTVIEDDSWIQQRKNIFKQQSIFEKAQNVSEFEIKFPNATPREIFNILFGLKPYKPQPEGSQEFPNFRFYIFQEFQKDTDIQFQTFNPPPPEWYTNLDCSDKDTVKSSPEISNLEFKVVHPVREKIPFGPKVSYCQNKEKYFWISAEEFIIEREIFLSKIPYCDYFTIRFQYNISQVQDQTRILIKLYVHFMKSTTFKGRIENGSLSENTEVINTVFTPQAQIAIQNYQKFEKVQRLQRLKQEAEQNSQQLTFKQSQTLTASFGESQQMDFIERQNSQLIQNQQKIEERRKRFKEQSLFTNAEKTSDFELLVPEAHPREIFNLIFFDSKYKPENSDKTYPHYLYYFMEEFQKDVDMHFGKFSPPPPEWYANLESVDCNSVLNSEDYSLREYKYVHPVREKIPFGPKVSHCQNKEKYYWISEDEFIMEKEVYLSKIPYCDYFTVRFQYSFTKNENQGTKIICRIYVNFMKSTTFKGRIESGSLSENTDVWKNAFSPQILQVMQQYIQKNGEKRKQIQEQLLQSIRLSAVQSLKSEDSSIQNQNTNKKSPPIKKSKRDIIIEQQNQITSLYKLNEERFKSLNKRLHDMQGIIDHQNNQFKNILIVIIIILIINLIHLFK</sequence>
<evidence type="ECO:0000259" key="8">
    <source>
        <dbReference type="PROSITE" id="PS51778"/>
    </source>
</evidence>
<keyword evidence="3 7" id="KW-1133">Transmembrane helix</keyword>
<evidence type="ECO:0000256" key="5">
    <source>
        <dbReference type="SAM" id="Coils"/>
    </source>
</evidence>
<dbReference type="PANTHER" id="PTHR47666:SF1">
    <property type="entry name" value="PROTEIN VASCULAR ASSOCIATED DEATH 1, CHLOROPLASTIC"/>
    <property type="match status" value="1"/>
</dbReference>
<dbReference type="InParanoid" id="I7M7X5"/>
<keyword evidence="10" id="KW-1185">Reference proteome</keyword>
<keyword evidence="2 7" id="KW-0812">Transmembrane</keyword>
<feature type="compositionally biased region" description="Polar residues" evidence="6">
    <location>
        <begin position="1529"/>
        <end position="1541"/>
    </location>
</feature>
<gene>
    <name evidence="9" type="ORF">TTHERM_00129660</name>
</gene>
<feature type="transmembrane region" description="Helical" evidence="7">
    <location>
        <begin position="1592"/>
        <end position="1611"/>
    </location>
</feature>
<dbReference type="KEGG" id="tet:TTHERM_00129660"/>
<dbReference type="OrthoDB" id="2162691at2759"/>
<dbReference type="STRING" id="312017.I7M7X5"/>
<keyword evidence="5" id="KW-0175">Coiled coil</keyword>
<dbReference type="PANTHER" id="PTHR47666">
    <property type="entry name" value="PROTEIN VASCULAR ASSOCIATED DEATH 1, CHLOROPLASTIC"/>
    <property type="match status" value="1"/>
</dbReference>
<evidence type="ECO:0000256" key="1">
    <source>
        <dbReference type="ARBA" id="ARBA00004167"/>
    </source>
</evidence>
<feature type="region of interest" description="Disordered" evidence="6">
    <location>
        <begin position="1529"/>
        <end position="1548"/>
    </location>
</feature>
<evidence type="ECO:0000256" key="3">
    <source>
        <dbReference type="ARBA" id="ARBA00022989"/>
    </source>
</evidence>
<reference evidence="10" key="1">
    <citation type="journal article" date="2006" name="PLoS Biol.">
        <title>Macronuclear genome sequence of the ciliate Tetrahymena thermophila, a model eukaryote.</title>
        <authorList>
            <person name="Eisen J.A."/>
            <person name="Coyne R.S."/>
            <person name="Wu M."/>
            <person name="Wu D."/>
            <person name="Thiagarajan M."/>
            <person name="Wortman J.R."/>
            <person name="Badger J.H."/>
            <person name="Ren Q."/>
            <person name="Amedeo P."/>
            <person name="Jones K.M."/>
            <person name="Tallon L.J."/>
            <person name="Delcher A.L."/>
            <person name="Salzberg S.L."/>
            <person name="Silva J.C."/>
            <person name="Haas B.J."/>
            <person name="Majoros W.H."/>
            <person name="Farzad M."/>
            <person name="Carlton J.M."/>
            <person name="Smith R.K. Jr."/>
            <person name="Garg J."/>
            <person name="Pearlman R.E."/>
            <person name="Karrer K.M."/>
            <person name="Sun L."/>
            <person name="Manning G."/>
            <person name="Elde N.C."/>
            <person name="Turkewitz A.P."/>
            <person name="Asai D.J."/>
            <person name="Wilkes D.E."/>
            <person name="Wang Y."/>
            <person name="Cai H."/>
            <person name="Collins K."/>
            <person name="Stewart B.A."/>
            <person name="Lee S.R."/>
            <person name="Wilamowska K."/>
            <person name="Weinberg Z."/>
            <person name="Ruzzo W.L."/>
            <person name="Wloga D."/>
            <person name="Gaertig J."/>
            <person name="Frankel J."/>
            <person name="Tsao C.-C."/>
            <person name="Gorovsky M.A."/>
            <person name="Keeling P.J."/>
            <person name="Waller R.F."/>
            <person name="Patron N.J."/>
            <person name="Cherry J.M."/>
            <person name="Stover N.A."/>
            <person name="Krieger C.J."/>
            <person name="del Toro C."/>
            <person name="Ryder H.F."/>
            <person name="Williamson S.C."/>
            <person name="Barbeau R.A."/>
            <person name="Hamilton E.P."/>
            <person name="Orias E."/>
        </authorList>
    </citation>
    <scope>NUCLEOTIDE SEQUENCE [LARGE SCALE GENOMIC DNA]</scope>
    <source>
        <strain evidence="10">SB210</strain>
    </source>
</reference>
<dbReference type="Gene3D" id="1.20.1270.60">
    <property type="entry name" value="Arfaptin homology (AH) domain/BAR domain"/>
    <property type="match status" value="1"/>
</dbReference>
<feature type="coiled-coil region" evidence="5">
    <location>
        <begin position="1229"/>
        <end position="1291"/>
    </location>
</feature>
<dbReference type="Proteomes" id="UP000009168">
    <property type="component" value="Unassembled WGS sequence"/>
</dbReference>
<feature type="compositionally biased region" description="Polar residues" evidence="6">
    <location>
        <begin position="1"/>
        <end position="14"/>
    </location>
</feature>
<dbReference type="GeneID" id="7843750"/>
<feature type="compositionally biased region" description="Polar residues" evidence="6">
    <location>
        <begin position="661"/>
        <end position="670"/>
    </location>
</feature>
<evidence type="ECO:0000313" key="9">
    <source>
        <dbReference type="EMBL" id="EAR96189.2"/>
    </source>
</evidence>
<evidence type="ECO:0000313" key="10">
    <source>
        <dbReference type="Proteomes" id="UP000009168"/>
    </source>
</evidence>
<organism evidence="9 10">
    <name type="scientific">Tetrahymena thermophila (strain SB210)</name>
    <dbReference type="NCBI Taxonomy" id="312017"/>
    <lineage>
        <taxon>Eukaryota</taxon>
        <taxon>Sar</taxon>
        <taxon>Alveolata</taxon>
        <taxon>Ciliophora</taxon>
        <taxon>Intramacronucleata</taxon>
        <taxon>Oligohymenophorea</taxon>
        <taxon>Hymenostomatida</taxon>
        <taxon>Tetrahymenina</taxon>
        <taxon>Tetrahymenidae</taxon>
        <taxon>Tetrahymena</taxon>
    </lineage>
</organism>
<comment type="subcellular location">
    <subcellularLocation>
        <location evidence="1">Membrane</location>
        <topology evidence="1">Single-pass membrane protein</topology>
    </subcellularLocation>
</comment>
<keyword evidence="4 7" id="KW-0472">Membrane</keyword>
<feature type="compositionally biased region" description="Polar residues" evidence="6">
    <location>
        <begin position="953"/>
        <end position="965"/>
    </location>
</feature>
<feature type="region of interest" description="Disordered" evidence="6">
    <location>
        <begin position="940"/>
        <end position="965"/>
    </location>
</feature>
<dbReference type="InterPro" id="IPR031968">
    <property type="entry name" value="VASt"/>
</dbReference>
<dbReference type="EMBL" id="GG662699">
    <property type="protein sequence ID" value="EAR96189.2"/>
    <property type="molecule type" value="Genomic_DNA"/>
</dbReference>
<evidence type="ECO:0000256" key="4">
    <source>
        <dbReference type="ARBA" id="ARBA00023136"/>
    </source>
</evidence>
<dbReference type="eggNOG" id="KOG1032">
    <property type="taxonomic scope" value="Eukaryota"/>
</dbReference>
<dbReference type="Pfam" id="PF16016">
    <property type="entry name" value="VASt"/>
    <property type="match status" value="2"/>
</dbReference>
<feature type="compositionally biased region" description="Low complexity" evidence="6">
    <location>
        <begin position="630"/>
        <end position="645"/>
    </location>
</feature>
<proteinExistence type="predicted"/>
<dbReference type="InterPro" id="IPR027267">
    <property type="entry name" value="AH/BAR_dom_sf"/>
</dbReference>
<feature type="compositionally biased region" description="Low complexity" evidence="6">
    <location>
        <begin position="940"/>
        <end position="952"/>
    </location>
</feature>
<dbReference type="InterPro" id="IPR011993">
    <property type="entry name" value="PH-like_dom_sf"/>
</dbReference>
<dbReference type="PROSITE" id="PS51778">
    <property type="entry name" value="VAST"/>
    <property type="match status" value="2"/>
</dbReference>
<dbReference type="Pfam" id="PF02893">
    <property type="entry name" value="GRAM"/>
    <property type="match status" value="1"/>
</dbReference>